<dbReference type="InterPro" id="IPR038538">
    <property type="entry name" value="MTERF_sf"/>
</dbReference>
<proteinExistence type="predicted"/>
<name>A0A0B6ZMD1_9EUPU</name>
<dbReference type="AlphaFoldDB" id="A0A0B6ZMD1"/>
<organism evidence="1">
    <name type="scientific">Arion vulgaris</name>
    <dbReference type="NCBI Taxonomy" id="1028688"/>
    <lineage>
        <taxon>Eukaryota</taxon>
        <taxon>Metazoa</taxon>
        <taxon>Spiralia</taxon>
        <taxon>Lophotrochozoa</taxon>
        <taxon>Mollusca</taxon>
        <taxon>Gastropoda</taxon>
        <taxon>Heterobranchia</taxon>
        <taxon>Euthyneura</taxon>
        <taxon>Panpulmonata</taxon>
        <taxon>Eupulmonata</taxon>
        <taxon>Stylommatophora</taxon>
        <taxon>Helicina</taxon>
        <taxon>Arionoidea</taxon>
        <taxon>Arionidae</taxon>
        <taxon>Arion</taxon>
    </lineage>
</organism>
<dbReference type="Gene3D" id="1.25.70.10">
    <property type="entry name" value="Transcription termination factor 3, mitochondrial"/>
    <property type="match status" value="1"/>
</dbReference>
<gene>
    <name evidence="1" type="primary">ORF70630</name>
    <name evidence="2" type="synonym">ORF70632</name>
</gene>
<evidence type="ECO:0000313" key="1">
    <source>
        <dbReference type="EMBL" id="CEK69547.1"/>
    </source>
</evidence>
<evidence type="ECO:0000313" key="2">
    <source>
        <dbReference type="EMBL" id="CEK69548.1"/>
    </source>
</evidence>
<reference evidence="1" key="1">
    <citation type="submission" date="2014-12" db="EMBL/GenBank/DDBJ databases">
        <title>Insight into the proteome of Arion vulgaris.</title>
        <authorList>
            <person name="Aradska J."/>
            <person name="Bulat T."/>
            <person name="Smidak R."/>
            <person name="Sarate P."/>
            <person name="Gangsoo J."/>
            <person name="Sialana F."/>
            <person name="Bilban M."/>
            <person name="Lubec G."/>
        </authorList>
    </citation>
    <scope>NUCLEOTIDE SEQUENCE</scope>
    <source>
        <tissue evidence="1">Skin</tissue>
    </source>
</reference>
<protein>
    <submittedName>
        <fullName evidence="1">Uncharacterized protein</fullName>
    </submittedName>
</protein>
<sequence>MRRLSEIKLKQMLDFLLNEMQMKPGFVLKHKVLFNYSIKRLRERWSIVYNAGCNDVTIMPTIVVLTAKQFSNKFGSYIFVDTFNDPEE</sequence>
<accession>A0A0B6ZMD1</accession>
<dbReference type="EMBL" id="HACG01022683">
    <property type="protein sequence ID" value="CEK69548.1"/>
    <property type="molecule type" value="Transcribed_RNA"/>
</dbReference>
<dbReference type="EMBL" id="HACG01022682">
    <property type="protein sequence ID" value="CEK69547.1"/>
    <property type="molecule type" value="Transcribed_RNA"/>
</dbReference>